<evidence type="ECO:0000256" key="4">
    <source>
        <dbReference type="ARBA" id="ARBA00022722"/>
    </source>
</evidence>
<evidence type="ECO:0000256" key="8">
    <source>
        <dbReference type="ARBA" id="ARBA00022918"/>
    </source>
</evidence>
<keyword evidence="2" id="KW-0808">Transferase</keyword>
<dbReference type="GO" id="GO:0003964">
    <property type="term" value="F:RNA-directed DNA polymerase activity"/>
    <property type="evidence" value="ECO:0007669"/>
    <property type="project" value="UniProtKB-KW"/>
</dbReference>
<dbReference type="Pfam" id="PF17917">
    <property type="entry name" value="RT_RNaseH"/>
    <property type="match status" value="1"/>
</dbReference>
<feature type="compositionally biased region" description="Low complexity" evidence="10">
    <location>
        <begin position="917"/>
        <end position="933"/>
    </location>
</feature>
<feature type="region of interest" description="Disordered" evidence="10">
    <location>
        <begin position="618"/>
        <end position="672"/>
    </location>
</feature>
<dbReference type="InterPro" id="IPR043502">
    <property type="entry name" value="DNA/RNA_pol_sf"/>
</dbReference>
<feature type="compositionally biased region" description="Basic residues" evidence="10">
    <location>
        <begin position="70"/>
        <end position="79"/>
    </location>
</feature>
<dbReference type="InterPro" id="IPR036397">
    <property type="entry name" value="RNaseH_sf"/>
</dbReference>
<evidence type="ECO:0000259" key="11">
    <source>
        <dbReference type="PROSITE" id="PS50158"/>
    </source>
</evidence>
<reference evidence="12 13" key="1">
    <citation type="submission" date="2018-09" db="EMBL/GenBank/DDBJ databases">
        <title>Genomic investigation of the strawberry pathogen Phytophthora fragariae indicates pathogenicity is determined by transcriptional variation in three key races.</title>
        <authorList>
            <person name="Adams T.M."/>
            <person name="Armitage A.D."/>
            <person name="Sobczyk M.K."/>
            <person name="Bates H.J."/>
            <person name="Dunwell J.M."/>
            <person name="Nellist C.F."/>
            <person name="Harrison R.J."/>
        </authorList>
    </citation>
    <scope>NUCLEOTIDE SEQUENCE [LARGE SCALE GENOMIC DNA]</scope>
    <source>
        <strain evidence="12 13">SCRP249</strain>
    </source>
</reference>
<keyword evidence="4" id="KW-0540">Nuclease</keyword>
<dbReference type="Gene3D" id="3.30.420.10">
    <property type="entry name" value="Ribonuclease H-like superfamily/Ribonuclease H"/>
    <property type="match status" value="1"/>
</dbReference>
<feature type="compositionally biased region" description="Low complexity" evidence="10">
    <location>
        <begin position="240"/>
        <end position="259"/>
    </location>
</feature>
<feature type="compositionally biased region" description="Basic and acidic residues" evidence="10">
    <location>
        <begin position="648"/>
        <end position="660"/>
    </location>
</feature>
<comment type="caution">
    <text evidence="12">The sequence shown here is derived from an EMBL/GenBank/DDBJ whole genome shotgun (WGS) entry which is preliminary data.</text>
</comment>
<dbReference type="Pfam" id="PF13456">
    <property type="entry name" value="RVT_3"/>
    <property type="match status" value="1"/>
</dbReference>
<dbReference type="InterPro" id="IPR000477">
    <property type="entry name" value="RT_dom"/>
</dbReference>
<dbReference type="GO" id="GO:0008270">
    <property type="term" value="F:zinc ion binding"/>
    <property type="evidence" value="ECO:0007669"/>
    <property type="project" value="UniProtKB-KW"/>
</dbReference>
<dbReference type="PANTHER" id="PTHR33064">
    <property type="entry name" value="POL PROTEIN"/>
    <property type="match status" value="1"/>
</dbReference>
<dbReference type="Proteomes" id="UP000429607">
    <property type="component" value="Unassembled WGS sequence"/>
</dbReference>
<keyword evidence="1" id="KW-0645">Protease</keyword>
<evidence type="ECO:0000256" key="7">
    <source>
        <dbReference type="ARBA" id="ARBA00022801"/>
    </source>
</evidence>
<feature type="region of interest" description="Disordered" evidence="10">
    <location>
        <begin position="273"/>
        <end position="302"/>
    </location>
</feature>
<dbReference type="GO" id="GO:0004190">
    <property type="term" value="F:aspartic-type endopeptidase activity"/>
    <property type="evidence" value="ECO:0007669"/>
    <property type="project" value="UniProtKB-KW"/>
</dbReference>
<dbReference type="InterPro" id="IPR041373">
    <property type="entry name" value="RT_RNaseH"/>
</dbReference>
<feature type="compositionally biased region" description="Basic and acidic residues" evidence="10">
    <location>
        <begin position="878"/>
        <end position="889"/>
    </location>
</feature>
<evidence type="ECO:0000256" key="9">
    <source>
        <dbReference type="PROSITE-ProRule" id="PRU00047"/>
    </source>
</evidence>
<feature type="domain" description="CCHC-type" evidence="11">
    <location>
        <begin position="682"/>
        <end position="695"/>
    </location>
</feature>
<feature type="region of interest" description="Disordered" evidence="10">
    <location>
        <begin position="552"/>
        <end position="584"/>
    </location>
</feature>
<dbReference type="InterPro" id="IPR001878">
    <property type="entry name" value="Znf_CCHC"/>
</dbReference>
<dbReference type="Gene3D" id="3.30.70.270">
    <property type="match status" value="2"/>
</dbReference>
<evidence type="ECO:0000256" key="3">
    <source>
        <dbReference type="ARBA" id="ARBA00022695"/>
    </source>
</evidence>
<gene>
    <name evidence="12" type="ORF">PR001_g22233</name>
</gene>
<dbReference type="GO" id="GO:0006508">
    <property type="term" value="P:proteolysis"/>
    <property type="evidence" value="ECO:0007669"/>
    <property type="project" value="UniProtKB-KW"/>
</dbReference>
<keyword evidence="3" id="KW-0548">Nucleotidyltransferase</keyword>
<dbReference type="PANTHER" id="PTHR33064:SF37">
    <property type="entry name" value="RIBONUCLEASE H"/>
    <property type="match status" value="1"/>
</dbReference>
<evidence type="ECO:0000313" key="13">
    <source>
        <dbReference type="Proteomes" id="UP000429607"/>
    </source>
</evidence>
<keyword evidence="8" id="KW-0695">RNA-directed DNA polymerase</keyword>
<dbReference type="InterPro" id="IPR012337">
    <property type="entry name" value="RNaseH-like_sf"/>
</dbReference>
<dbReference type="InterPro" id="IPR051320">
    <property type="entry name" value="Viral_Replic_Matur_Polypro"/>
</dbReference>
<evidence type="ECO:0000313" key="12">
    <source>
        <dbReference type="EMBL" id="KAE8987754.1"/>
    </source>
</evidence>
<dbReference type="SUPFAM" id="SSF53098">
    <property type="entry name" value="Ribonuclease H-like"/>
    <property type="match status" value="1"/>
</dbReference>
<evidence type="ECO:0000256" key="6">
    <source>
        <dbReference type="ARBA" id="ARBA00022759"/>
    </source>
</evidence>
<sequence>RPSPGRSPADGTEEDLATDLEEKPRFPPKVPSGTPADPDASQDPPEEDPLVKTKRSSSTTTLASSGAASKKTKAARKKLKAPDAESEDQTILTWSQSKLEMAYLHAELNNFLREDPVMRTMHLKLLGSLTGPVQASLSTKNKLDAAMDLLRLLKEAGITAGAFDADDLFHLEVDEIRIVTAALFNLLKPMVGERPTARRPKPFSLLKPLADEQPATKPAEPKSAQVQSPEYHTGSSQYASATSEAGSESSSGSRRMSLGPSGAAMLQARAAGDLSVKIPTPRPAKGTSSRVSPRTPPQDPANSLETYFQAAMSRFLSERPEMRTPRQRTTHSKIGERDVDMKSVVSQDHPELWEYDPDDLDIGATRRTAATAAAVASTGFPAVQRVKISAISDLKEFTGKDRDEERARGWISKVKSAFTRDQATDEEKCLTFADLLTGPARNWYRQLSRSTRTKWSDLLQSFQTQYCGLGVSVAWQYYHIHKRSEETPLEYLHRLNVAGMRARLKIKDGDLKARLEHVEHFIETLGDPDLADQLTLLRLADADQLEDVLRARERAKSRRKKSTVPSKYRPKPSAPAPPAGQTRAVRAIQVAETRSEYGSDPEDSGSDGELVRAYVAAASDRPQTPATVDPPRAQDPGRPSDATGDSQPQEHRPRFNRDGQQRCSHCGSHRHSDLGCWKRLTCQKCGKRGHPSDRCFFCVPGLWSTPRPWEVSDGGVLQPDPSVVRPQQTSWTLARSGGEDVNLGRLPVLNPVRDERSSSFIYAFVEKRPKDQVSKLRTDLFDPRPTPRDYHHRTKRCNRGWGRAVATCVTRSGTPPDEEISEAGLGSSPLHVEIRVDAGRPTEEASVIADTPGAPADTAREGAELGEREDDSTQSDEVSDREPVRKADLQAEEVAQAPAQGVTKQIPLEDRRASVSAPAPGAMPPGLLGQAPENPEPNPDPETRREAEDVDGEWAVLPEVSQATIEVRIKDLQVGDLADNTEEEIRKLRDIIWAHRHLLIGKGNALPPAAVGAICDIDVGDAAPIAQRVRKIAPRFREKVSDLLKGLLSAKIIRHSTSPWALPIVVIIKKNGVDIRLCIDYRLVNGLTKLMIYPIPLINDLLEDLDKVLWYCSLDMASGFWVVSMTDRARAISAFITPFGLFEWNRMPFGMKNAPQIYKRLIDNALYGFLRIPSAVDQSALTDLFKEGDPEEAGESSVLGRRSYIGDILVTAGSWDLLCDRKVDYLGHRVSNEGLEAHPKDLSALTDLPFPRTLRAMQSFLGSLKYYGRFIEDMAIYASVLYELREVDFAAIRDQAGRGRVGPTITSGEDQQNDQATADPKWVEAKAAFSELKRKIAATPILRHFDAEKRPVVIVYASEWAVSALLVQDHDGTYLPVMFTSRTLKQNELNYGIVEKEVLALLRMLDLCYSMLAGRPIQVLARHSTLAWLFRAAGLQGRLGQWAALLSPWTLEITKCTRGEDEILGSLAAAITPRSVVDQALTAIAPRKEPRRSVDTPMPTVKQDETLLVASFDGSARVKRGGGAFSAIVWRLPEWTVVKAASGWKTDMTVNEAEYSGLLLCFDLLEDQDRTRLVICGDSNLVIRQMKGEIECKAPALTLLRQKALRRLGT</sequence>
<feature type="region of interest" description="Disordered" evidence="10">
    <location>
        <begin position="1"/>
        <end position="90"/>
    </location>
</feature>
<feature type="compositionally biased region" description="Polar residues" evidence="10">
    <location>
        <begin position="224"/>
        <end position="239"/>
    </location>
</feature>
<proteinExistence type="predicted"/>
<feature type="compositionally biased region" description="Acidic residues" evidence="10">
    <location>
        <begin position="867"/>
        <end position="877"/>
    </location>
</feature>
<feature type="region of interest" description="Disordered" evidence="10">
    <location>
        <begin position="213"/>
        <end position="259"/>
    </location>
</feature>
<feature type="non-terminal residue" evidence="12">
    <location>
        <position position="1"/>
    </location>
</feature>
<evidence type="ECO:0000256" key="1">
    <source>
        <dbReference type="ARBA" id="ARBA00022670"/>
    </source>
</evidence>
<dbReference type="Gene3D" id="3.10.10.10">
    <property type="entry name" value="HIV Type 1 Reverse Transcriptase, subunit A, domain 1"/>
    <property type="match status" value="1"/>
</dbReference>
<dbReference type="Pfam" id="PF00078">
    <property type="entry name" value="RVT_1"/>
    <property type="match status" value="1"/>
</dbReference>
<feature type="region of interest" description="Disordered" evidence="10">
    <location>
        <begin position="839"/>
        <end position="951"/>
    </location>
</feature>
<keyword evidence="9" id="KW-0862">Zinc</keyword>
<dbReference type="CDD" id="cd01647">
    <property type="entry name" value="RT_LTR"/>
    <property type="match status" value="1"/>
</dbReference>
<name>A0A6A3J684_9STRA</name>
<evidence type="ECO:0000256" key="5">
    <source>
        <dbReference type="ARBA" id="ARBA00022750"/>
    </source>
</evidence>
<dbReference type="PROSITE" id="PS50158">
    <property type="entry name" value="ZF_CCHC"/>
    <property type="match status" value="1"/>
</dbReference>
<keyword evidence="7" id="KW-0378">Hydrolase</keyword>
<dbReference type="GO" id="GO:0004523">
    <property type="term" value="F:RNA-DNA hybrid ribonuclease activity"/>
    <property type="evidence" value="ECO:0007669"/>
    <property type="project" value="InterPro"/>
</dbReference>
<keyword evidence="5" id="KW-0064">Aspartyl protease</keyword>
<dbReference type="InterPro" id="IPR002156">
    <property type="entry name" value="RNaseH_domain"/>
</dbReference>
<evidence type="ECO:0000256" key="2">
    <source>
        <dbReference type="ARBA" id="ARBA00022679"/>
    </source>
</evidence>
<protein>
    <recommendedName>
        <fullName evidence="11">CCHC-type domain-containing protein</fullName>
    </recommendedName>
</protein>
<accession>A0A6A3J684</accession>
<keyword evidence="6" id="KW-0255">Endonuclease</keyword>
<dbReference type="SUPFAM" id="SSF56672">
    <property type="entry name" value="DNA/RNA polymerases"/>
    <property type="match status" value="1"/>
</dbReference>
<keyword evidence="9" id="KW-0863">Zinc-finger</keyword>
<evidence type="ECO:0000256" key="10">
    <source>
        <dbReference type="SAM" id="MobiDB-lite"/>
    </source>
</evidence>
<dbReference type="EMBL" id="QXFV01002446">
    <property type="protein sequence ID" value="KAE8987754.1"/>
    <property type="molecule type" value="Genomic_DNA"/>
</dbReference>
<feature type="compositionally biased region" description="Low complexity" evidence="10">
    <location>
        <begin position="56"/>
        <end position="69"/>
    </location>
</feature>
<dbReference type="GO" id="GO:0003676">
    <property type="term" value="F:nucleic acid binding"/>
    <property type="evidence" value="ECO:0007669"/>
    <property type="project" value="InterPro"/>
</dbReference>
<organism evidence="12 13">
    <name type="scientific">Phytophthora rubi</name>
    <dbReference type="NCBI Taxonomy" id="129364"/>
    <lineage>
        <taxon>Eukaryota</taxon>
        <taxon>Sar</taxon>
        <taxon>Stramenopiles</taxon>
        <taxon>Oomycota</taxon>
        <taxon>Peronosporomycetes</taxon>
        <taxon>Peronosporales</taxon>
        <taxon>Peronosporaceae</taxon>
        <taxon>Phytophthora</taxon>
    </lineage>
</organism>
<keyword evidence="9" id="KW-0479">Metal-binding</keyword>
<dbReference type="InterPro" id="IPR043128">
    <property type="entry name" value="Rev_trsase/Diguanyl_cyclase"/>
</dbReference>